<reference evidence="2" key="1">
    <citation type="submission" date="2017-06" db="EMBL/GenBank/DDBJ databases">
        <authorList>
            <person name="Varghese N."/>
            <person name="Submissions S."/>
        </authorList>
    </citation>
    <scope>NUCLEOTIDE SEQUENCE [LARGE SCALE GENOMIC DNA]</scope>
    <source>
        <strain evidence="2">JAD2</strain>
    </source>
</reference>
<dbReference type="RefSeq" id="WP_088571889.1">
    <property type="nucleotide sequence ID" value="NZ_FYEK01000044.1"/>
</dbReference>
<name>A0A212RDV5_9CHLR</name>
<gene>
    <name evidence="1" type="ORF">SAMN02746019_00012370</name>
</gene>
<sequence length="274" mass="29414">MIRIRQGLRVAGLGLVLLGAGALALLGIGAATRPSWGDPARPVWYKGRLVPFGELIARGVEPKCHDGAGPGVITCYDTNEELAAATGLDLPNTDPGKVRALRAAMSAGSTSAPSLPYVPVWYYGQLVPFEALLAQGIEPHCHDGRGPGIVTCYRTNEELAAATGLELPGVHPEAVETLRRQGAVVPVACAYYAVVWEHAYYGCRNFALCYDYNDFRAINFNGIASSIWIPSGAGASTYFEHINYGGDRRTFTASVPDLTTYGFNDRISSARWGY</sequence>
<organism evidence="1 2">
    <name type="scientific">Thermoflexus hugenholtzii JAD2</name>
    <dbReference type="NCBI Taxonomy" id="877466"/>
    <lineage>
        <taxon>Bacteria</taxon>
        <taxon>Bacillati</taxon>
        <taxon>Chloroflexota</taxon>
        <taxon>Thermoflexia</taxon>
        <taxon>Thermoflexales</taxon>
        <taxon>Thermoflexaceae</taxon>
        <taxon>Thermoflexus</taxon>
    </lineage>
</organism>
<dbReference type="Gene3D" id="2.60.20.10">
    <property type="entry name" value="Crystallins"/>
    <property type="match status" value="1"/>
</dbReference>
<dbReference type="InterPro" id="IPR011024">
    <property type="entry name" value="G_crystallin-like"/>
</dbReference>
<dbReference type="EMBL" id="FYEK01000044">
    <property type="protein sequence ID" value="SNB70451.1"/>
    <property type="molecule type" value="Genomic_DNA"/>
</dbReference>
<protein>
    <submittedName>
        <fullName evidence="1">Uncharacterized protein</fullName>
    </submittedName>
</protein>
<dbReference type="Proteomes" id="UP000197025">
    <property type="component" value="Unassembled WGS sequence"/>
</dbReference>
<dbReference type="OrthoDB" id="9150808at2"/>
<keyword evidence="2" id="KW-1185">Reference proteome</keyword>
<dbReference type="InParanoid" id="A0A212RDV5"/>
<evidence type="ECO:0000313" key="2">
    <source>
        <dbReference type="Proteomes" id="UP000197025"/>
    </source>
</evidence>
<proteinExistence type="predicted"/>
<dbReference type="AlphaFoldDB" id="A0A212RDV5"/>
<evidence type="ECO:0000313" key="1">
    <source>
        <dbReference type="EMBL" id="SNB70451.1"/>
    </source>
</evidence>
<accession>A0A212RDV5</accession>
<dbReference type="SUPFAM" id="SSF49695">
    <property type="entry name" value="gamma-Crystallin-like"/>
    <property type="match status" value="1"/>
</dbReference>